<dbReference type="RefSeq" id="WP_069476848.1">
    <property type="nucleotide sequence ID" value="NZ_CP017111.1"/>
</dbReference>
<accession>A0A1D7TFQ2</accession>
<evidence type="ECO:0000259" key="6">
    <source>
        <dbReference type="Pfam" id="PF02826"/>
    </source>
</evidence>
<dbReference type="PANTHER" id="PTHR43761:SF1">
    <property type="entry name" value="D-ISOMER SPECIFIC 2-HYDROXYACID DEHYDROGENASE CATALYTIC DOMAIN-CONTAINING PROTEIN-RELATED"/>
    <property type="match status" value="1"/>
</dbReference>
<gene>
    <name evidence="7" type="ORF">SHALO_0036</name>
</gene>
<dbReference type="GO" id="GO:0051287">
    <property type="term" value="F:NAD binding"/>
    <property type="evidence" value="ECO:0007669"/>
    <property type="project" value="InterPro"/>
</dbReference>
<reference evidence="8" key="1">
    <citation type="submission" date="2016-08" db="EMBL/GenBank/DDBJ databases">
        <title>Complete genome sequence of the organohalide-respiring Epsilonproteobacterium Sulfurospirillum halorespirans.</title>
        <authorList>
            <person name="Goris T."/>
            <person name="Zimmermann J."/>
            <person name="Schenz B."/>
            <person name="Lemos M."/>
            <person name="Hackermueller J."/>
            <person name="Diekert G."/>
        </authorList>
    </citation>
    <scope>NUCLEOTIDE SEQUENCE [LARGE SCALE GENOMIC DNA]</scope>
    <source>
        <strain>DSM 13726</strain>
        <strain evidence="8">PCE-M2</strain>
    </source>
</reference>
<keyword evidence="8" id="KW-1185">Reference proteome</keyword>
<dbReference type="EMBL" id="CP017111">
    <property type="protein sequence ID" value="AOO63838.1"/>
    <property type="molecule type" value="Genomic_DNA"/>
</dbReference>
<dbReference type="InterPro" id="IPR036291">
    <property type="entry name" value="NAD(P)-bd_dom_sf"/>
</dbReference>
<evidence type="ECO:0000313" key="8">
    <source>
        <dbReference type="Proteomes" id="UP000094609"/>
    </source>
</evidence>
<dbReference type="STRING" id="1193502.SHALO_0036"/>
<dbReference type="NCBIfam" id="NF006263">
    <property type="entry name" value="PRK08410.1"/>
    <property type="match status" value="1"/>
</dbReference>
<evidence type="ECO:0000259" key="5">
    <source>
        <dbReference type="Pfam" id="PF00389"/>
    </source>
</evidence>
<dbReference type="Gene3D" id="3.40.50.720">
    <property type="entry name" value="NAD(P)-binding Rossmann-like Domain"/>
    <property type="match status" value="2"/>
</dbReference>
<dbReference type="AlphaFoldDB" id="A0A1D7TFQ2"/>
<comment type="similarity">
    <text evidence="1 4">Belongs to the D-isomer specific 2-hydroxyacid dehydrogenase family.</text>
</comment>
<feature type="domain" description="D-isomer specific 2-hydroxyacid dehydrogenase NAD-binding" evidence="6">
    <location>
        <begin position="106"/>
        <end position="286"/>
    </location>
</feature>
<dbReference type="Pfam" id="PF00389">
    <property type="entry name" value="2-Hacid_dh"/>
    <property type="match status" value="1"/>
</dbReference>
<name>A0A1D7TFQ2_9BACT</name>
<dbReference type="Proteomes" id="UP000094609">
    <property type="component" value="Chromosome"/>
</dbReference>
<dbReference type="SUPFAM" id="SSF52283">
    <property type="entry name" value="Formate/glycerate dehydrogenase catalytic domain-like"/>
    <property type="match status" value="1"/>
</dbReference>
<evidence type="ECO:0000256" key="3">
    <source>
        <dbReference type="ARBA" id="ARBA00023027"/>
    </source>
</evidence>
<dbReference type="InterPro" id="IPR050418">
    <property type="entry name" value="D-iso_2-hydroxyacid_DH_PdxB"/>
</dbReference>
<dbReference type="Pfam" id="PF02826">
    <property type="entry name" value="2-Hacid_dh_C"/>
    <property type="match status" value="1"/>
</dbReference>
<keyword evidence="3" id="KW-0520">NAD</keyword>
<protein>
    <submittedName>
        <fullName evidence="7">Putative D-2-hydroxyacid dehydrogenase</fullName>
        <ecNumber evidence="7">1.1.1.95</ecNumber>
    </submittedName>
</protein>
<sequence>MKIVFLDAQTMGKDIDLSLFKSFGEFHTYETTSPEECVAHIADANIVLSNKVLIDAATMDACLKLQLICVTATGTNNVDLVHAGEKGIVVKNVAGYSTASVAQTTIMLALSLIGRCGYYDAFVKKGGWVEAPTFTHIERPFWELKGKRWGIIGLGTIGKEVAKIATAFGSEVVYFSTSGANNDALLQRLSLEEMLQTCAVISIHAPLNAQTKGLIDMNALAMISEGSVLVNVGRGGIIDEVALAKIIDEKELYVGLDVLETEPMQKDHPLLHVKHPERLIMTPHIAWSSVEARTALMNLVAQNIQNFLNH</sequence>
<organism evidence="7 8">
    <name type="scientific">Sulfurospirillum halorespirans DSM 13726</name>
    <dbReference type="NCBI Taxonomy" id="1193502"/>
    <lineage>
        <taxon>Bacteria</taxon>
        <taxon>Pseudomonadati</taxon>
        <taxon>Campylobacterota</taxon>
        <taxon>Epsilonproteobacteria</taxon>
        <taxon>Campylobacterales</taxon>
        <taxon>Sulfurospirillaceae</taxon>
        <taxon>Sulfurospirillum</taxon>
    </lineage>
</organism>
<dbReference type="PATRIC" id="fig|1193502.14.peg.37"/>
<feature type="domain" description="D-isomer specific 2-hydroxyacid dehydrogenase catalytic" evidence="5">
    <location>
        <begin position="13"/>
        <end position="309"/>
    </location>
</feature>
<dbReference type="PANTHER" id="PTHR43761">
    <property type="entry name" value="D-ISOMER SPECIFIC 2-HYDROXYACID DEHYDROGENASE FAMILY PROTEIN (AFU_ORTHOLOGUE AFUA_1G13630)"/>
    <property type="match status" value="1"/>
</dbReference>
<keyword evidence="2 4" id="KW-0560">Oxidoreductase</keyword>
<dbReference type="InterPro" id="IPR006140">
    <property type="entry name" value="D-isomer_DH_NAD-bd"/>
</dbReference>
<dbReference type="InterPro" id="IPR006139">
    <property type="entry name" value="D-isomer_2_OHA_DH_cat_dom"/>
</dbReference>
<evidence type="ECO:0000313" key="7">
    <source>
        <dbReference type="EMBL" id="AOO63838.1"/>
    </source>
</evidence>
<evidence type="ECO:0000256" key="1">
    <source>
        <dbReference type="ARBA" id="ARBA00005854"/>
    </source>
</evidence>
<proteinExistence type="inferred from homology"/>
<dbReference type="GO" id="GO:0004617">
    <property type="term" value="F:phosphoglycerate dehydrogenase activity"/>
    <property type="evidence" value="ECO:0007669"/>
    <property type="project" value="UniProtKB-EC"/>
</dbReference>
<dbReference type="SUPFAM" id="SSF51735">
    <property type="entry name" value="NAD(P)-binding Rossmann-fold domains"/>
    <property type="match status" value="1"/>
</dbReference>
<dbReference type="KEGG" id="shal:SHALO_0036"/>
<dbReference type="EC" id="1.1.1.95" evidence="7"/>
<evidence type="ECO:0000256" key="4">
    <source>
        <dbReference type="RuleBase" id="RU003719"/>
    </source>
</evidence>
<evidence type="ECO:0000256" key="2">
    <source>
        <dbReference type="ARBA" id="ARBA00023002"/>
    </source>
</evidence>